<accession>A0A1I4LAB3</accession>
<dbReference type="Gene3D" id="3.40.140.10">
    <property type="entry name" value="Cytidine Deaminase, domain 2"/>
    <property type="match status" value="1"/>
</dbReference>
<dbReference type="InterPro" id="IPR000594">
    <property type="entry name" value="ThiF_NAD_FAD-bd"/>
</dbReference>
<evidence type="ECO:0000256" key="2">
    <source>
        <dbReference type="ARBA" id="ARBA00022723"/>
    </source>
</evidence>
<dbReference type="InterPro" id="IPR028090">
    <property type="entry name" value="JAB_dom_prok"/>
</dbReference>
<dbReference type="Pfam" id="PF14464">
    <property type="entry name" value="Prok-JAB"/>
    <property type="match status" value="1"/>
</dbReference>
<dbReference type="Pfam" id="PF14457">
    <property type="entry name" value="Prok-E2_A"/>
    <property type="match status" value="1"/>
</dbReference>
<dbReference type="InterPro" id="IPR035985">
    <property type="entry name" value="Ubiquitin-activating_enz"/>
</dbReference>
<keyword evidence="2" id="KW-0479">Metal-binding</keyword>
<dbReference type="InterPro" id="IPR032865">
    <property type="entry name" value="Prok-E2_A"/>
</dbReference>
<feature type="domain" description="JAB" evidence="7">
    <location>
        <begin position="592"/>
        <end position="704"/>
    </location>
</feature>
<gene>
    <name evidence="8" type="ORF">SAMN04488125_12848</name>
</gene>
<dbReference type="GO" id="GO:0006508">
    <property type="term" value="P:proteolysis"/>
    <property type="evidence" value="ECO:0007669"/>
    <property type="project" value="UniProtKB-KW"/>
</dbReference>
<keyword evidence="4" id="KW-0862">Zinc</keyword>
<dbReference type="EMBL" id="FOSV01000028">
    <property type="protein sequence ID" value="SFL87944.1"/>
    <property type="molecule type" value="Genomic_DNA"/>
</dbReference>
<evidence type="ECO:0000256" key="5">
    <source>
        <dbReference type="ARBA" id="ARBA00023049"/>
    </source>
</evidence>
<protein>
    <submittedName>
        <fullName evidence="8">ThiF family protein</fullName>
    </submittedName>
</protein>
<dbReference type="SUPFAM" id="SSF69572">
    <property type="entry name" value="Activating enzymes of the ubiquitin-like proteins"/>
    <property type="match status" value="1"/>
</dbReference>
<keyword evidence="3" id="KW-0378">Hydrolase</keyword>
<keyword evidence="5" id="KW-0482">Metalloprotease</keyword>
<name>A0A1I4LAB3_9HYPH</name>
<evidence type="ECO:0000256" key="3">
    <source>
        <dbReference type="ARBA" id="ARBA00022801"/>
    </source>
</evidence>
<feature type="domain" description="THIF-type NAD/FAD binding fold" evidence="6">
    <location>
        <begin position="343"/>
        <end position="457"/>
    </location>
</feature>
<organism evidence="8 9">
    <name type="scientific">Methylorubrum salsuginis</name>
    <dbReference type="NCBI Taxonomy" id="414703"/>
    <lineage>
        <taxon>Bacteria</taxon>
        <taxon>Pseudomonadati</taxon>
        <taxon>Pseudomonadota</taxon>
        <taxon>Alphaproteobacteria</taxon>
        <taxon>Hyphomicrobiales</taxon>
        <taxon>Methylobacteriaceae</taxon>
        <taxon>Methylorubrum</taxon>
    </lineage>
</organism>
<dbReference type="Gene3D" id="3.40.50.720">
    <property type="entry name" value="NAD(P)-binding Rossmann-like Domain"/>
    <property type="match status" value="1"/>
</dbReference>
<evidence type="ECO:0000313" key="9">
    <source>
        <dbReference type="Proteomes" id="UP000198804"/>
    </source>
</evidence>
<evidence type="ECO:0000256" key="4">
    <source>
        <dbReference type="ARBA" id="ARBA00022833"/>
    </source>
</evidence>
<evidence type="ECO:0000259" key="6">
    <source>
        <dbReference type="Pfam" id="PF00899"/>
    </source>
</evidence>
<dbReference type="Proteomes" id="UP000198804">
    <property type="component" value="Unassembled WGS sequence"/>
</dbReference>
<dbReference type="GO" id="GO:0008237">
    <property type="term" value="F:metallopeptidase activity"/>
    <property type="evidence" value="ECO:0007669"/>
    <property type="project" value="UniProtKB-KW"/>
</dbReference>
<reference evidence="9" key="1">
    <citation type="submission" date="2016-10" db="EMBL/GenBank/DDBJ databases">
        <authorList>
            <person name="Varghese N."/>
            <person name="Submissions S."/>
        </authorList>
    </citation>
    <scope>NUCLEOTIDE SEQUENCE [LARGE SCALE GENOMIC DNA]</scope>
    <source>
        <strain evidence="9">CGMCC 1.6474</strain>
    </source>
</reference>
<keyword evidence="1" id="KW-0645">Protease</keyword>
<evidence type="ECO:0000313" key="8">
    <source>
        <dbReference type="EMBL" id="SFL87944.1"/>
    </source>
</evidence>
<dbReference type="GO" id="GO:0046872">
    <property type="term" value="F:metal ion binding"/>
    <property type="evidence" value="ECO:0007669"/>
    <property type="project" value="UniProtKB-KW"/>
</dbReference>
<dbReference type="Pfam" id="PF00899">
    <property type="entry name" value="ThiF"/>
    <property type="match status" value="1"/>
</dbReference>
<evidence type="ECO:0000256" key="1">
    <source>
        <dbReference type="ARBA" id="ARBA00022670"/>
    </source>
</evidence>
<keyword evidence="9" id="KW-1185">Reference proteome</keyword>
<evidence type="ECO:0000259" key="7">
    <source>
        <dbReference type="Pfam" id="PF14464"/>
    </source>
</evidence>
<dbReference type="AlphaFoldDB" id="A0A1I4LAB3"/>
<dbReference type="GO" id="GO:0008641">
    <property type="term" value="F:ubiquitin-like modifier activating enzyme activity"/>
    <property type="evidence" value="ECO:0007669"/>
    <property type="project" value="InterPro"/>
</dbReference>
<proteinExistence type="predicted"/>
<dbReference type="SUPFAM" id="SSF102712">
    <property type="entry name" value="JAB1/MPN domain"/>
    <property type="match status" value="1"/>
</dbReference>
<sequence>MADEAADIANVGNAYRNAHGAEILLVELRTDVPQHPVVPILPVEPLGIAFGEAGSMPLVMALREDFPDTEHQQLVPEGCPAAICVDDRPWDEAQLTWTPAELLQRIVAWFHRAARGELHDPNQPLDPFFGVSPFSFVFPRAVLGEGGSSVELAAFGVEAGKQMIVQAVALSTTESSEVRGRRILPLAYRVPPERMRRMRKAPSDLASLAGFLKERDIELIDDLRQRILGWSGASATDGKRLGSLLAIIVDMPVVGPDGGGSGAADVRMFLTERPVGDIGVALGVLLPGASDEVASRYAPAIVKQPVDEPALRAIRIELAQVHVAFDPDRAAELAGFRRDPRQAVLVGAGAIGSHLAESLVREGRFVWDIVDDDHLLPHNLARHTLSYPDVGRLKASALKDRLNGIFAPTTPPVVRTVLACNVLRPGEHAEALRSLLAEAAVILDASASVAAARHLSDLGGAARRASAFFNPSGESVVVLVEAEDRSVSLRDLEAQYYGAVLRLPALERHLSAVGERFAYTGACRAVTNRIPESRAALLSALAAQGLGRALDSPEPAILLWLLGPDGEVEFTRPTVAPVEQIRRGDWNITLDADLKDNLITRRAARLPEETGGALLGTVDARARRIHLVEALAPPSDSVGSVSGFERGIAGLTEVVTARMARVMDQVRYVGEWHSHPPQASTTPSSTDLRQLGRSAGVLSAEGFPALSLIVGERDVNVLLKEGRPRSQDRTGR</sequence>
<dbReference type="STRING" id="414703.SAMN04488125_12848"/>